<dbReference type="Gene3D" id="6.10.250.3110">
    <property type="match status" value="1"/>
</dbReference>
<evidence type="ECO:0000313" key="6">
    <source>
        <dbReference type="Proteomes" id="UP001159363"/>
    </source>
</evidence>
<dbReference type="InterPro" id="IPR040455">
    <property type="entry name" value="Atg6_BARA"/>
</dbReference>
<evidence type="ECO:0008006" key="7">
    <source>
        <dbReference type="Google" id="ProtNLM"/>
    </source>
</evidence>
<sequence length="410" mass="47802">MVHRKGGHPMVDKRCKGPQCLDRLVDRYPRQQVVVETKERRVLRHECCDGAATVVRSVNSTIFKLEHPLSLCTSDLLHNILQKQTNPTERRNQELKKTLRLSVRDDQKHWEGSPHSPDSLRSVTLLEAEDEENLEVLEKELQDLQAEEARLMRELASLKEQEEATEKAIAEQEREKERLDSEQEKYWREYTQHRWELTLTEDESKSLECQLHYTQAQLDKLKKTNVFNATFHIWHSGHFGTINNFRLGRLPSVPVDWSEINAAWGQTTLLLTALARKMNLTFQRFRLVPYGNHSYIEVLAEHRALPLYGSGGFRYLWDTKFDSAMVAFLDCLQQFKEEVEKGDSGFSLPYRMERGKIEDVSTGNSYSIKIQLNSEEQWTKALKFVLTNLKWGLAWVSSQFTKDEAEVPPR</sequence>
<feature type="domain" description="Atg6 BARA" evidence="3">
    <location>
        <begin position="221"/>
        <end position="398"/>
    </location>
</feature>
<evidence type="ECO:0000259" key="3">
    <source>
        <dbReference type="Pfam" id="PF04111"/>
    </source>
</evidence>
<keyword evidence="2" id="KW-0175">Coiled coil</keyword>
<accession>A0ABQ9GP82</accession>
<evidence type="ECO:0000256" key="1">
    <source>
        <dbReference type="ARBA" id="ARBA00005965"/>
    </source>
</evidence>
<comment type="caution">
    <text evidence="5">The sequence shown here is derived from an EMBL/GenBank/DDBJ whole genome shotgun (WGS) entry which is preliminary data.</text>
</comment>
<dbReference type="PANTHER" id="PTHR12768">
    <property type="entry name" value="BECLIN 1"/>
    <property type="match status" value="1"/>
</dbReference>
<dbReference type="InterPro" id="IPR041691">
    <property type="entry name" value="Atg6/beclin_CC"/>
</dbReference>
<dbReference type="InterPro" id="IPR038274">
    <property type="entry name" value="Atg6/Beclin_C_sf"/>
</dbReference>
<organism evidence="5 6">
    <name type="scientific">Dryococelus australis</name>
    <dbReference type="NCBI Taxonomy" id="614101"/>
    <lineage>
        <taxon>Eukaryota</taxon>
        <taxon>Metazoa</taxon>
        <taxon>Ecdysozoa</taxon>
        <taxon>Arthropoda</taxon>
        <taxon>Hexapoda</taxon>
        <taxon>Insecta</taxon>
        <taxon>Pterygota</taxon>
        <taxon>Neoptera</taxon>
        <taxon>Polyneoptera</taxon>
        <taxon>Phasmatodea</taxon>
        <taxon>Verophasmatodea</taxon>
        <taxon>Anareolatae</taxon>
        <taxon>Phasmatidae</taxon>
        <taxon>Eurycanthinae</taxon>
        <taxon>Dryococelus</taxon>
    </lineage>
</organism>
<dbReference type="Proteomes" id="UP001159363">
    <property type="component" value="Chromosome 9"/>
</dbReference>
<dbReference type="Pfam" id="PF04111">
    <property type="entry name" value="APG6"/>
    <property type="match status" value="1"/>
</dbReference>
<dbReference type="PANTHER" id="PTHR12768:SF4">
    <property type="entry name" value="BECLIN-1"/>
    <property type="match status" value="1"/>
</dbReference>
<evidence type="ECO:0000256" key="2">
    <source>
        <dbReference type="SAM" id="Coils"/>
    </source>
</evidence>
<evidence type="ECO:0000313" key="5">
    <source>
        <dbReference type="EMBL" id="KAJ8873803.1"/>
    </source>
</evidence>
<dbReference type="EMBL" id="JARBHB010000010">
    <property type="protein sequence ID" value="KAJ8873803.1"/>
    <property type="molecule type" value="Genomic_DNA"/>
</dbReference>
<dbReference type="InterPro" id="IPR007243">
    <property type="entry name" value="Atg6/Beclin"/>
</dbReference>
<name>A0ABQ9GP82_9NEOP</name>
<reference evidence="5 6" key="1">
    <citation type="submission" date="2023-02" db="EMBL/GenBank/DDBJ databases">
        <title>LHISI_Scaffold_Assembly.</title>
        <authorList>
            <person name="Stuart O.P."/>
            <person name="Cleave R."/>
            <person name="Magrath M.J.L."/>
            <person name="Mikheyev A.S."/>
        </authorList>
    </citation>
    <scope>NUCLEOTIDE SEQUENCE [LARGE SCALE GENOMIC DNA]</scope>
    <source>
        <strain evidence="5">Daus_M_001</strain>
        <tissue evidence="5">Leg muscle</tissue>
    </source>
</reference>
<proteinExistence type="inferred from homology"/>
<comment type="similarity">
    <text evidence="1">Belongs to the beclin family.</text>
</comment>
<dbReference type="Pfam" id="PF17675">
    <property type="entry name" value="APG6_N"/>
    <property type="match status" value="1"/>
</dbReference>
<evidence type="ECO:0000259" key="4">
    <source>
        <dbReference type="Pfam" id="PF17675"/>
    </source>
</evidence>
<protein>
    <recommendedName>
        <fullName evidence="7">Beclin-1</fullName>
    </recommendedName>
</protein>
<dbReference type="Gene3D" id="1.10.418.40">
    <property type="entry name" value="Autophagy protein 6/Beclin 1"/>
    <property type="match status" value="1"/>
</dbReference>
<keyword evidence="6" id="KW-1185">Reference proteome</keyword>
<feature type="coiled-coil region" evidence="2">
    <location>
        <begin position="127"/>
        <end position="185"/>
    </location>
</feature>
<feature type="domain" description="Atg6/beclin coiled-coil" evidence="4">
    <location>
        <begin position="74"/>
        <end position="218"/>
    </location>
</feature>
<gene>
    <name evidence="5" type="ORF">PR048_024638</name>
</gene>